<organism evidence="2 3">
    <name type="scientific">Photobacterium gaetbulicola Gung47</name>
    <dbReference type="NCBI Taxonomy" id="658445"/>
    <lineage>
        <taxon>Bacteria</taxon>
        <taxon>Pseudomonadati</taxon>
        <taxon>Pseudomonadota</taxon>
        <taxon>Gammaproteobacteria</taxon>
        <taxon>Vibrionales</taxon>
        <taxon>Vibrionaceae</taxon>
        <taxon>Photobacterium</taxon>
    </lineage>
</organism>
<feature type="transmembrane region" description="Helical" evidence="1">
    <location>
        <begin position="80"/>
        <end position="107"/>
    </location>
</feature>
<feature type="transmembrane region" description="Helical" evidence="1">
    <location>
        <begin position="145"/>
        <end position="165"/>
    </location>
</feature>
<reference evidence="2 3" key="1">
    <citation type="submission" date="2013-05" db="EMBL/GenBank/DDBJ databases">
        <title>Complete genome sequence of the lipase-producing bacterium Photobacterium gaetbulicola Gung47.</title>
        <authorList>
            <person name="Kim Y.-O."/>
        </authorList>
    </citation>
    <scope>NUCLEOTIDE SEQUENCE [LARGE SCALE GENOMIC DNA]</scope>
    <source>
        <strain evidence="2 3">Gung47</strain>
    </source>
</reference>
<keyword evidence="3" id="KW-1185">Reference proteome</keyword>
<feature type="transmembrane region" description="Helical" evidence="1">
    <location>
        <begin position="53"/>
        <end position="74"/>
    </location>
</feature>
<feature type="transmembrane region" description="Helical" evidence="1">
    <location>
        <begin position="256"/>
        <end position="277"/>
    </location>
</feature>
<gene>
    <name evidence="2" type="ORF">H744_1c1336</name>
</gene>
<name>A0A0C5WMS2_9GAMM</name>
<feature type="transmembrane region" description="Helical" evidence="1">
    <location>
        <begin position="172"/>
        <end position="193"/>
    </location>
</feature>
<protein>
    <recommendedName>
        <fullName evidence="4">DUF2157 domain-containing protein</fullName>
    </recommendedName>
</protein>
<keyword evidence="1" id="KW-1133">Transmembrane helix</keyword>
<keyword evidence="1" id="KW-0472">Membrane</keyword>
<dbReference type="PATRIC" id="fig|658445.3.peg.1449"/>
<proteinExistence type="predicted"/>
<dbReference type="HOGENOM" id="CLU_796293_0_0_6"/>
<feature type="transmembrane region" description="Helical" evidence="1">
    <location>
        <begin position="119"/>
        <end position="139"/>
    </location>
</feature>
<evidence type="ECO:0008006" key="4">
    <source>
        <dbReference type="Google" id="ProtNLM"/>
    </source>
</evidence>
<feature type="transmembrane region" description="Helical" evidence="1">
    <location>
        <begin position="338"/>
        <end position="356"/>
    </location>
</feature>
<evidence type="ECO:0000256" key="1">
    <source>
        <dbReference type="SAM" id="Phobius"/>
    </source>
</evidence>
<dbReference type="AlphaFoldDB" id="A0A0C5WMS2"/>
<dbReference type="Proteomes" id="UP000032303">
    <property type="component" value="Chromosome 1"/>
</dbReference>
<evidence type="ECO:0000313" key="3">
    <source>
        <dbReference type="Proteomes" id="UP000032303"/>
    </source>
</evidence>
<sequence>MTELRLVMKINKRQAKTLNEAITQWEKDERINADTAKSLRNSYEVVGFDWKLLAVYSFWIAITCFVISIGVLLADDYLMALLATLIDTPASVLSVISAVLAAGSFAFGVKRRRRYPEKYFSNEAMYFFGVLWTAVSVGFLRETAWFTETHVAFFLLALTLIYGVIGFRLSSMLVWIFALLSFAAWGLEQTSYFAEPSAYFLGLNMAWRLVVIGLLVLATAWWFGRQKMAGTTISANQGSSTTPLHKFAYLQEPTRFIGLFYLMFALWLVSLVGNHTNAATWSKVSQVSFLPWALLSGLVCLGLLYHGIKHADKLTRSFGIIFLLINLYTRYFEYFWDAMHKTVFFALLALSFWLIGTKAEKLWQLSHIKENEEA</sequence>
<dbReference type="STRING" id="658445.H744_1c1336"/>
<keyword evidence="1" id="KW-0812">Transmembrane</keyword>
<evidence type="ECO:0000313" key="2">
    <source>
        <dbReference type="EMBL" id="AJR06359.1"/>
    </source>
</evidence>
<feature type="transmembrane region" description="Helical" evidence="1">
    <location>
        <begin position="314"/>
        <end position="332"/>
    </location>
</feature>
<feature type="transmembrane region" description="Helical" evidence="1">
    <location>
        <begin position="289"/>
        <end position="307"/>
    </location>
</feature>
<dbReference type="KEGG" id="pgb:H744_1c1336"/>
<dbReference type="EMBL" id="CP005973">
    <property type="protein sequence ID" value="AJR06359.1"/>
    <property type="molecule type" value="Genomic_DNA"/>
</dbReference>
<accession>A0A0C5WMS2</accession>
<feature type="transmembrane region" description="Helical" evidence="1">
    <location>
        <begin position="205"/>
        <end position="224"/>
    </location>
</feature>